<keyword evidence="2" id="KW-1185">Reference proteome</keyword>
<feature type="non-terminal residue" evidence="1">
    <location>
        <position position="155"/>
    </location>
</feature>
<evidence type="ECO:0000313" key="1">
    <source>
        <dbReference type="EMBL" id="CAG8841943.1"/>
    </source>
</evidence>
<proteinExistence type="predicted"/>
<comment type="caution">
    <text evidence="1">The sequence shown here is derived from an EMBL/GenBank/DDBJ whole genome shotgun (WGS) entry which is preliminary data.</text>
</comment>
<accession>A0ACA9SL03</accession>
<sequence>GPGIELEEDIDIISESDDISKNTDNYQHGHLPPICIEIYSVIHDSISGTVNGLSKGPDNETIIKLTSMYPEHNHQLIPENASFATSYWKLTTDMKKLIKSYTICDIDISSQVRRTHDIQGYDTAKLFQHFEKEYTKNPDWYVQSLIDPETNRLQG</sequence>
<evidence type="ECO:0000313" key="2">
    <source>
        <dbReference type="Proteomes" id="UP000789920"/>
    </source>
</evidence>
<gene>
    <name evidence="1" type="ORF">RPERSI_LOCUS32096</name>
</gene>
<protein>
    <submittedName>
        <fullName evidence="1">29938_t:CDS:1</fullName>
    </submittedName>
</protein>
<dbReference type="Proteomes" id="UP000789920">
    <property type="component" value="Unassembled WGS sequence"/>
</dbReference>
<organism evidence="1 2">
    <name type="scientific">Racocetra persica</name>
    <dbReference type="NCBI Taxonomy" id="160502"/>
    <lineage>
        <taxon>Eukaryota</taxon>
        <taxon>Fungi</taxon>
        <taxon>Fungi incertae sedis</taxon>
        <taxon>Mucoromycota</taxon>
        <taxon>Glomeromycotina</taxon>
        <taxon>Glomeromycetes</taxon>
        <taxon>Diversisporales</taxon>
        <taxon>Gigasporaceae</taxon>
        <taxon>Racocetra</taxon>
    </lineage>
</organism>
<feature type="non-terminal residue" evidence="1">
    <location>
        <position position="1"/>
    </location>
</feature>
<reference evidence="1" key="1">
    <citation type="submission" date="2021-06" db="EMBL/GenBank/DDBJ databases">
        <authorList>
            <person name="Kallberg Y."/>
            <person name="Tangrot J."/>
            <person name="Rosling A."/>
        </authorList>
    </citation>
    <scope>NUCLEOTIDE SEQUENCE</scope>
    <source>
        <strain evidence="1">MA461A</strain>
    </source>
</reference>
<dbReference type="EMBL" id="CAJVQC010132322">
    <property type="protein sequence ID" value="CAG8841943.1"/>
    <property type="molecule type" value="Genomic_DNA"/>
</dbReference>
<name>A0ACA9SL03_9GLOM</name>